<gene>
    <name evidence="1" type="ORF">C1SCF055_LOCUS18578</name>
</gene>
<dbReference type="EMBL" id="CAMXCT030001619">
    <property type="protein sequence ID" value="CAL4779003.1"/>
    <property type="molecule type" value="Genomic_DNA"/>
</dbReference>
<comment type="caution">
    <text evidence="1">The sequence shown here is derived from an EMBL/GenBank/DDBJ whole genome shotgun (WGS) entry which is preliminary data.</text>
</comment>
<organism evidence="1">
    <name type="scientific">Cladocopium goreaui</name>
    <dbReference type="NCBI Taxonomy" id="2562237"/>
    <lineage>
        <taxon>Eukaryota</taxon>
        <taxon>Sar</taxon>
        <taxon>Alveolata</taxon>
        <taxon>Dinophyceae</taxon>
        <taxon>Suessiales</taxon>
        <taxon>Symbiodiniaceae</taxon>
        <taxon>Cladocopium</taxon>
    </lineage>
</organism>
<evidence type="ECO:0000313" key="3">
    <source>
        <dbReference type="Proteomes" id="UP001152797"/>
    </source>
</evidence>
<accession>A0A9P1CK48</accession>
<protein>
    <submittedName>
        <fullName evidence="2">7,8-didemethyl-8-hydroxy-5-deazariboflavin synthase</fullName>
    </submittedName>
</protein>
<reference evidence="2 3" key="2">
    <citation type="submission" date="2024-05" db="EMBL/GenBank/DDBJ databases">
        <authorList>
            <person name="Chen Y."/>
            <person name="Shah S."/>
            <person name="Dougan E. K."/>
            <person name="Thang M."/>
            <person name="Chan C."/>
        </authorList>
    </citation>
    <scope>NUCLEOTIDE SEQUENCE [LARGE SCALE GENOMIC DNA]</scope>
</reference>
<dbReference type="Proteomes" id="UP001152797">
    <property type="component" value="Unassembled WGS sequence"/>
</dbReference>
<dbReference type="EMBL" id="CAMXCT010001619">
    <property type="protein sequence ID" value="CAI3991691.1"/>
    <property type="molecule type" value="Genomic_DNA"/>
</dbReference>
<keyword evidence="3" id="KW-1185">Reference proteome</keyword>
<reference evidence="1" key="1">
    <citation type="submission" date="2022-10" db="EMBL/GenBank/DDBJ databases">
        <authorList>
            <person name="Chen Y."/>
            <person name="Dougan E. K."/>
            <person name="Chan C."/>
            <person name="Rhodes N."/>
            <person name="Thang M."/>
        </authorList>
    </citation>
    <scope>NUCLEOTIDE SEQUENCE</scope>
</reference>
<proteinExistence type="predicted"/>
<dbReference type="EMBL" id="CAMXCT020001619">
    <property type="protein sequence ID" value="CAL1145066.1"/>
    <property type="molecule type" value="Genomic_DNA"/>
</dbReference>
<evidence type="ECO:0000313" key="2">
    <source>
        <dbReference type="EMBL" id="CAL4779003.1"/>
    </source>
</evidence>
<evidence type="ECO:0000313" key="1">
    <source>
        <dbReference type="EMBL" id="CAI3991691.1"/>
    </source>
</evidence>
<dbReference type="AlphaFoldDB" id="A0A9P1CK48"/>
<name>A0A9P1CK48_9DINO</name>
<sequence>MAKFITHECLAKDVLNTAFSSGVSGLEHWKDHLRNEGDGKLALLFVDRIKQDYDSSQPAMRKAVSYTIGLQKHQACGAFLHFLRMFERLAPPADYDRAYVELHKMFLRGLLDADLQHVLTTSFPPGDLSAIAAFRPYVAKVEQAARIAKEQEDLKLASDLRAADGKQVIAKIENDLRLLQDLIPDDLSQAQSTAKDLKYLRDRQEKGRLHVEKYLGERACLVEQTDTYESQHALGDFLKFKEQFRGISGQQYLIVSLDATVWPANSNYLADAVSNLSSVLALSSTHVGIVQYPVYQSQTNQMTLVKHRHTLDNLLLKAGLTAYHPLLFLYDKPDSTARDGRPMSQMAMGVFHGNFDSCAFMDSSAIKLGKLGPVPLIRIADLLGFDEVRRPGASARVEQKGIPCHDQIVDGLLQNMPIGAGDRVLFLDLLPNRQVEFGRALTERSLAGQKTDVRYFGLVPSENFKDASNAIRDMIYRAWDSSAEAPPKQRPDSDVSSDRAAPNLQILAWQNGQPVFPEPLMNRFGEETVEFQEVKKLQSRFLDMFPATEAVAPGPVVPGRASGMCDFSIDGNLEPLDIDRNVELVMVANDQFEEPRRATCAMTRKKPAIVICEDFSLWLGNTSDSDSVVEPGELLGFGTGDPSAEKDVLPWRLSSDLSLVSSDRTWYPVCKFLRKLATEQGIGELEIEDHQLEPRYHAAVDGADPVPVTFRYAITPLRSKATHVYKPNGLSEGRDQIASTMIGAVFAGNFDKLVKNKICSVVWEVQFTSSPPKIQISKPKLYMTARIHLPSKSWCCISK</sequence>